<protein>
    <recommendedName>
        <fullName evidence="4">Lipoprotein</fullName>
    </recommendedName>
</protein>
<dbReference type="EMBL" id="DXCV01000035">
    <property type="protein sequence ID" value="HIY87991.1"/>
    <property type="molecule type" value="Genomic_DNA"/>
</dbReference>
<evidence type="ECO:0000313" key="2">
    <source>
        <dbReference type="EMBL" id="HIY87991.1"/>
    </source>
</evidence>
<evidence type="ECO:0000313" key="3">
    <source>
        <dbReference type="Proteomes" id="UP000886851"/>
    </source>
</evidence>
<dbReference type="AlphaFoldDB" id="A0A9D1ZHQ6"/>
<accession>A0A9D1ZHQ6</accession>
<keyword evidence="1" id="KW-0732">Signal</keyword>
<organism evidence="2 3">
    <name type="scientific">Candidatus Bacteroides pullicola</name>
    <dbReference type="NCBI Taxonomy" id="2838475"/>
    <lineage>
        <taxon>Bacteria</taxon>
        <taxon>Pseudomonadati</taxon>
        <taxon>Bacteroidota</taxon>
        <taxon>Bacteroidia</taxon>
        <taxon>Bacteroidales</taxon>
        <taxon>Bacteroidaceae</taxon>
        <taxon>Bacteroides</taxon>
    </lineage>
</organism>
<dbReference type="PROSITE" id="PS51257">
    <property type="entry name" value="PROKAR_LIPOPROTEIN"/>
    <property type="match status" value="1"/>
</dbReference>
<proteinExistence type="predicted"/>
<evidence type="ECO:0008006" key="4">
    <source>
        <dbReference type="Google" id="ProtNLM"/>
    </source>
</evidence>
<comment type="caution">
    <text evidence="2">The sequence shown here is derived from an EMBL/GenBank/DDBJ whole genome shotgun (WGS) entry which is preliminary data.</text>
</comment>
<gene>
    <name evidence="2" type="ORF">H9824_04700</name>
</gene>
<feature type="chain" id="PRO_5039718815" description="Lipoprotein" evidence="1">
    <location>
        <begin position="22"/>
        <end position="140"/>
    </location>
</feature>
<name>A0A9D1ZHQ6_9BACE</name>
<dbReference type="Proteomes" id="UP000886851">
    <property type="component" value="Unassembled WGS sequence"/>
</dbReference>
<feature type="signal peptide" evidence="1">
    <location>
        <begin position="1"/>
        <end position="21"/>
    </location>
</feature>
<evidence type="ECO:0000256" key="1">
    <source>
        <dbReference type="SAM" id="SignalP"/>
    </source>
</evidence>
<reference evidence="2" key="1">
    <citation type="journal article" date="2021" name="PeerJ">
        <title>Extensive microbial diversity within the chicken gut microbiome revealed by metagenomics and culture.</title>
        <authorList>
            <person name="Gilroy R."/>
            <person name="Ravi A."/>
            <person name="Getino M."/>
            <person name="Pursley I."/>
            <person name="Horton D.L."/>
            <person name="Alikhan N.F."/>
            <person name="Baker D."/>
            <person name="Gharbi K."/>
            <person name="Hall N."/>
            <person name="Watson M."/>
            <person name="Adriaenssens E.M."/>
            <person name="Foster-Nyarko E."/>
            <person name="Jarju S."/>
            <person name="Secka A."/>
            <person name="Antonio M."/>
            <person name="Oren A."/>
            <person name="Chaudhuri R.R."/>
            <person name="La Ragione R."/>
            <person name="Hildebrand F."/>
            <person name="Pallen M.J."/>
        </authorList>
    </citation>
    <scope>NUCLEOTIDE SEQUENCE</scope>
    <source>
        <strain evidence="2">Gambia2-208</strain>
    </source>
</reference>
<reference evidence="2" key="2">
    <citation type="submission" date="2021-04" db="EMBL/GenBank/DDBJ databases">
        <authorList>
            <person name="Gilroy R."/>
        </authorList>
    </citation>
    <scope>NUCLEOTIDE SEQUENCE</scope>
    <source>
        <strain evidence="2">Gambia2-208</strain>
    </source>
</reference>
<sequence>METWKKMGICFIMSVWMLSLASCGDDIVNYTMENTDEALCGKLWIDDSYVSDDGFPGTYQLRFFEEGDGQEITSWQVDGGTNTFDRNITWRWTDSSKECLQLTYPDGTSRYLENVWVRDHYLSAQISGRMVVFVDANYQH</sequence>